<organism evidence="9 10">
    <name type="scientific">Owenia fusiformis</name>
    <name type="common">Polychaete worm</name>
    <dbReference type="NCBI Taxonomy" id="6347"/>
    <lineage>
        <taxon>Eukaryota</taxon>
        <taxon>Metazoa</taxon>
        <taxon>Spiralia</taxon>
        <taxon>Lophotrochozoa</taxon>
        <taxon>Annelida</taxon>
        <taxon>Polychaeta</taxon>
        <taxon>Sedentaria</taxon>
        <taxon>Canalipalpata</taxon>
        <taxon>Sabellida</taxon>
        <taxon>Oweniida</taxon>
        <taxon>Oweniidae</taxon>
        <taxon>Owenia</taxon>
    </lineage>
</organism>
<dbReference type="GO" id="GO:0005737">
    <property type="term" value="C:cytoplasm"/>
    <property type="evidence" value="ECO:0007669"/>
    <property type="project" value="TreeGrafter"/>
</dbReference>
<keyword evidence="3" id="KW-0677">Repeat</keyword>
<feature type="coiled-coil region" evidence="7">
    <location>
        <begin position="3184"/>
        <end position="3221"/>
    </location>
</feature>
<feature type="coiled-coil region" evidence="7">
    <location>
        <begin position="2243"/>
        <end position="2270"/>
    </location>
</feature>
<evidence type="ECO:0000256" key="3">
    <source>
        <dbReference type="ARBA" id="ARBA00022737"/>
    </source>
</evidence>
<dbReference type="InterPro" id="IPR018159">
    <property type="entry name" value="Spectrin/alpha-actinin"/>
</dbReference>
<dbReference type="InterPro" id="IPR036872">
    <property type="entry name" value="CH_dom_sf"/>
</dbReference>
<evidence type="ECO:0000259" key="8">
    <source>
        <dbReference type="PROSITE" id="PS50021"/>
    </source>
</evidence>
<dbReference type="PANTHER" id="PTHR47535">
    <property type="entry name" value="MUSCLE-SPECIFIC PROTEIN 300 KDA, ISOFORM G"/>
    <property type="match status" value="1"/>
</dbReference>
<feature type="non-terminal residue" evidence="9">
    <location>
        <position position="1"/>
    </location>
</feature>
<dbReference type="InterPro" id="IPR001715">
    <property type="entry name" value="CH_dom"/>
</dbReference>
<dbReference type="SMART" id="SM00150">
    <property type="entry name" value="SPEC"/>
    <property type="match status" value="31"/>
</dbReference>
<dbReference type="OrthoDB" id="18740at2759"/>
<keyword evidence="2" id="KW-0812">Transmembrane</keyword>
<dbReference type="EMBL" id="CAIIXF020000247">
    <property type="protein sequence ID" value="CAH1803094.1"/>
    <property type="molecule type" value="Genomic_DNA"/>
</dbReference>
<dbReference type="SMART" id="SM00033">
    <property type="entry name" value="CH"/>
    <property type="match status" value="1"/>
</dbReference>
<dbReference type="Pfam" id="PF25034">
    <property type="entry name" value="Spectrin_SYNE1"/>
    <property type="match status" value="1"/>
</dbReference>
<dbReference type="Gene3D" id="1.20.58.60">
    <property type="match status" value="24"/>
</dbReference>
<keyword evidence="6" id="KW-0009">Actin-binding</keyword>
<evidence type="ECO:0000256" key="6">
    <source>
        <dbReference type="ARBA" id="ARBA00023203"/>
    </source>
</evidence>
<protein>
    <recommendedName>
        <fullName evidence="8">Calponin-homology (CH) domain-containing protein</fullName>
    </recommendedName>
</protein>
<dbReference type="Pfam" id="PF00307">
    <property type="entry name" value="CH"/>
    <property type="match status" value="1"/>
</dbReference>
<dbReference type="InterPro" id="IPR057057">
    <property type="entry name" value="Spectrin_SYNE1"/>
</dbReference>
<dbReference type="GO" id="GO:0034993">
    <property type="term" value="C:meiotic nuclear membrane microtubule tethering complex"/>
    <property type="evidence" value="ECO:0007669"/>
    <property type="project" value="TreeGrafter"/>
</dbReference>
<evidence type="ECO:0000313" key="9">
    <source>
        <dbReference type="EMBL" id="CAH1803094.1"/>
    </source>
</evidence>
<dbReference type="InterPro" id="IPR002017">
    <property type="entry name" value="Spectrin_repeat"/>
</dbReference>
<feature type="coiled-coil region" evidence="7">
    <location>
        <begin position="4135"/>
        <end position="4181"/>
    </location>
</feature>
<feature type="coiled-coil region" evidence="7">
    <location>
        <begin position="923"/>
        <end position="953"/>
    </location>
</feature>
<feature type="coiled-coil region" evidence="7">
    <location>
        <begin position="772"/>
        <end position="799"/>
    </location>
</feature>
<dbReference type="PROSITE" id="PS50021">
    <property type="entry name" value="CH"/>
    <property type="match status" value="2"/>
</dbReference>
<dbReference type="SUPFAM" id="SSF46966">
    <property type="entry name" value="Spectrin repeat"/>
    <property type="match status" value="37"/>
</dbReference>
<dbReference type="CDD" id="cd21243">
    <property type="entry name" value="CH_SYNE1_rpt2"/>
    <property type="match status" value="1"/>
</dbReference>
<name>A0A8S4QA32_OWEFU</name>
<dbReference type="FunFam" id="1.10.418.10:FF:000033">
    <property type="entry name" value="nesprin-1 isoform X1"/>
    <property type="match status" value="1"/>
</dbReference>
<dbReference type="GO" id="GO:0051015">
    <property type="term" value="F:actin filament binding"/>
    <property type="evidence" value="ECO:0007669"/>
    <property type="project" value="TreeGrafter"/>
</dbReference>
<dbReference type="CDD" id="cd00176">
    <property type="entry name" value="SPEC"/>
    <property type="match status" value="10"/>
</dbReference>
<dbReference type="Pfam" id="PF00435">
    <property type="entry name" value="Spectrin"/>
    <property type="match status" value="6"/>
</dbReference>
<reference evidence="9" key="1">
    <citation type="submission" date="2022-03" db="EMBL/GenBank/DDBJ databases">
        <authorList>
            <person name="Martin C."/>
        </authorList>
    </citation>
    <scope>NUCLEOTIDE SEQUENCE</scope>
</reference>
<keyword evidence="7" id="KW-0175">Coiled coil</keyword>
<feature type="coiled-coil region" evidence="7">
    <location>
        <begin position="1906"/>
        <end position="1943"/>
    </location>
</feature>
<feature type="non-terminal residue" evidence="9">
    <location>
        <position position="5408"/>
    </location>
</feature>
<feature type="coiled-coil region" evidence="7">
    <location>
        <begin position="1375"/>
        <end position="1402"/>
    </location>
</feature>
<gene>
    <name evidence="9" type="ORF">OFUS_LOCUS26714</name>
</gene>
<dbReference type="SUPFAM" id="SSF47576">
    <property type="entry name" value="Calponin-homology domain, CH-domain"/>
    <property type="match status" value="1"/>
</dbReference>
<dbReference type="PROSITE" id="PS00020">
    <property type="entry name" value="ACTININ_2"/>
    <property type="match status" value="1"/>
</dbReference>
<accession>A0A8S4QA32</accession>
<sequence length="5408" mass="620307">IKLVNINPSDIVDGKHTIVLGLIWSIILYFQIEENAHHIAKEAETPKDAVDGATPPKKKMSALEKFKGGAKKALLVWTQKRISEKIGIEIKNFGQSWRDGMAFNAVVHSIMPDVIDMESLIHKTNLKRLEEAFDAAETHLGIHRLLDPEDVDVDKPDEKSIMTYVAQFLKKYPDSESAPAPKLLAQVDQARLVAQQEKKEYGDLVAWLESVSVKLEIVDQPVQDRHREYGDYLLHENDLKSKREVYERLQMRKESNVSLTMSEENWIFLQQKWSYVTKRTRKWRWKLDSSLPGKLGYIGQWMKDADDLLEQEALVSTATEGGEKEATDVRKRLEEHEHHFQNLDKLSQDLTRIKFDGKCDGQMVPQPQLVEMSDRMDVIRTNSTSSHKKLSYTNLKFRLLQFLVVSEQKLKQWTMKYSRQSDVELLLEDYIDYVHAKQLFKEFDSVHQQIGAVAKAYQGQPGQDAAEIEKVNTFLSEVNSRWKKVSVEIRSVQTMLEEVVQYWTRYTACVDILNVWMVDAEKMLDMPQAEKSEFFQDIAKWQEKHAILNEAGNFLIEVCEETVAGEIKQQLLLINRRWKDLFDQIRVYQEQEASQMTQDQYEKGVMSIASWLNHTEALHIVDVECAIVPVKQHNQNLESKKSEESKMEDDFKQVSKIAQSLVKSSVKDVVNKMLDTLKMLKERLVNSRKDLAQAIKSFKQVLTNVESLDHGISELDSWIQSGEEMLQSHKVFDTKADTQNRLQVHKNHFSQTVQFKTKWEEISRTFQRILKLNLTNLKASEKQQQLDRLSQRFRNLLSSAREWDQKLERSLRLWQIWEEASSPLLTWLDQSESYLDAVNSDVDSKLLMQQHTTLFGTIDQNMLQQYLKTGQELANYMEEDDKVMLQKKMASVHARWKNTLFRAPMKLMQLEFKEPEQHFLMNIEHAENLLTQQEEQIERNENLQQLLKEHMEMFHQSDFLPKCNKCLKAMQGIGESLEEHSKEDRSLLDIHDRHHARLQQLLNKIEVVLVQLQQFPERWKVYNTKLTTFCTWVSDVESSVADMKRDAPSVNEYKQKADHFKQITKTVEIQTEEVQWFVSTLNELIVNVDEEEATRQQTRLDTAITNYNQVLPEVQEITRSLDRTEEGYAFCDDAKKKLDLLTASVNQLESVPDNEVDDLASAKQLLAQHQTELQKIEAEKQAMEDDIRQGKGYQQEASMPSYLTATVEQLEHTLEGATQLAHAKYQKAQVKVDLWERYEKDKSQFENHLEHIQEELEQLPSLTSHKVVQDELQKKRQLISLHDSIKPLAIQIEQLSETLKQAASDERKESIRAEISTLTDQLGRVTAQLNGRVTELEVKEENWADLHARLDDLSTTMEKKEKILHATLSSTDLPLEEKQRRVEALEEDILQQQEMMQSLNDDAKGLSHNFNSRESSPLKAKVTSLKQKYDNMCQTTEKAKSDLSKNVLHWNRYQQLNNDVSQWLGRAQTQLNEATTNPGCLDDCNLATEQHQTFLQDRDSVHATYKELLAEGSKILDQPDTSAQLQTIEENWSQMLARSNEQKLHMDKLTTLWKDYEQRRSTLETSIDELNEKLLLELRVTSPEVAVLEDEWLRYKPMQEEGSALLSTLDNLKYAGDKLTPFITPDTNTQIHQEQDELKKSCDGINLTIKTRLHTLVETLRKRKEFRSKLEEFIKWLQKLQRRLDGYTQIFGDEVNETFTKMVAMGDEFKEKRDTFDSLSADVEEQCSACHEDEANSLNKEFGEVISNYQNIDSVLQARVELCQKWSQYSTVQKGAMSRLKTLQTKVQSQEFKESDIGSVRKEIKGVYQVLNEWTEQSTELDQLMHRAQMTIKDRTTQRATTFSEEIQTVISASDALNDTINNKQTHFGQVADLWQVFTSAKDTFLLYLKDVEHRIEYCKVPETSLKSLQNTLDHLDKILKDLDAHTSELDNLMEMGQQLKQTDQSQLSYAQGCLSSIETAWEATHNQLATKQQSMTSVVSLWKHYTEMHENLEQLLNEVKEEVVSKPNCLTQDDVQKCLDKNKNGEFRLTSNVSQLESLKAKGQQITSEVESGEVQGFDKQHIHTSTQNVVLLWESTMQTISEGQKNLQSQLSLWDQIQAAGKESCDWLDITKERLTGCLDDFKDATKAESCLDKYKGELEYFETVHATYQEKVSDLEKLNNEKDIPSLHDAEQEISEKFKEVDQLATELAAKLQQYSATKSGVESEISQELEWLNELREKLAQVDTLTGDDTQLLERLDTCKSVQRELAAHEEVLTNLQGQAQHLSATYMSPDATNIAKDSSVLTKKYDTVLNRATKVEVQLQGALEQHATEARVEQQRWLTTAKERVEWCAASVGDKHALEAKLAAMEELVTVLPEGDQRTKVTKEKAEILGTAVPEERRLEVAQTKQLADDEWAAYVEQLEVTKAQLEKSKAAWTEFTDLYETLGQWLTSTEETVRQEQNLRPTLPSKLEQNQAFKKLSTIVSAHQGAVESLKEQADRLGGADSAAAHQAEHVHDRYMALVESVKVHSTKSEDNVEEHENYKESYDSCLVWVTKAQQKLQPCTSTTGDKEQIQTRLDTVKDIAKEQQIGHAKFNSAVEKGELLYPHTAQEGRDIIRQELRDLRESWEQFSDSLNECEHRLEASVVQWSSYDDNYRQLLQWMADTETSVASTLEPKATLQDKKTVLQHYVAIEQNIVSHKSLLDNIMEKSQSLTSPDAQSGVSELQEQYEALRNKCKENISTLEYNVSEHQRYNESLQEVQEWLGSEQDTLVACTDTSGDKHSLYNRLDTIQAVTTSIENGEAKLKSLENQAALIAESSNPSGQQTINKARDTLKQNLANMHGQIRESQESLNVKVSEWKEYEALFEELSKWLKVMEGQVKGQEFKATVDEKKSQVETFKNLLNTVSSRQEDFDQLSTQGQKLDRGEARQTTLTNQLNARYHTLKSNIKDAISTWEAYVESHTEYNSNYERCTHWLSDMEARIRDANSTSGDQSELVARLGHLDDVLLEKDEGASILHSAVESGEKLYPTTSVDGREAIRHALRGLRERLDAVSDSGSDVHHKLDTTLNQWTQFQEALRHFTKWLRELDLKLKQETELRANLTDKKSQMHTVKGLYRDVMSRRHSLNDLMDKVNNLVAASGEESMKDEVESIKEEYEGVCNECKMNIGSVEEAIVNHQQYITSLQDCTTFIENIKTKAIALKDTTGDKHSVQNRLERLQELESTKNNGESKLVKTKDDASKVLTETNKTGQEVIKKELENLQKDWELIEACLHETRPQLESVLQHWSSHDSKLDELNRWIRETEQKVKNVELLATIDEKEKQLENMKELQEDIISRQTAIEDFSMTSQTLIPGDSRNAAFSSQLSTRYHSLKSTIKDTVNKVQASIKDHQMYLDSYSECKECLDSLESNIENNSTLAGTLKGVQQQQEQLQGLKEQDERSVELLHRTVERGERLYSSTAAEGRETIRQQLRSLKMQSDKASDKLHTSQQQVDACAIQWATYTDSHEHFNTWLLEIKQRINSNNELKSTISEKKSQLQEQKLYYQELVSHGHSLQTLINKADTVAKLTDTVDIEPSIKAIKGEYDELVKESKLLVEVMESSCTQHQDYDNAVQNFADWIENIKEQLNPLCQTTGDNLTLQNKLDKLKDLEYSIKTGNQNLASIKSQSDKVIEKTSELGQGTISRDLAAMNTDLELCKSTCVEAQNELKNVLEDYSSYELFYEALTQWLRDMETKLKGIDMKPDLYEKQTQLDKIKVLQDDIVDKQTDFEDVVIKAHDLQGTDSRLASHTNQLNTRYQELQTNTKIAVSKWESYIKSHAAYSEAYSECSQWCSSLSGDITSCNVSTGDKNTITESQVRLQELLDEKDKGASKIQAVIEAGEGLYPSTSSDGREIVRQELRVLKEQWDALSDQALETQHALSSNLVQWSTFEETCLQFIQWQIGVSHKLPTDMDYKATLGEKSIQLQDHKIIHQDIVNHKQGLDTLNQRLHNMSTRDPSVADIVEKIQDDYRVLVEKSKAIIGTLEKSVSEHGEYHEAVKEFSEWIQELENELEGLNNTTGEKHTVQTRLDKIKSLQNQESVGNTKLDDLTELGAKVSETTSLPGIETLQSEITKLKSKMATVFDKMNSCEESIQAIVDKWQNYEDSYTKVTAWMKASEQQIKVYELKASLTEKQEQLQKLKTLKESVADYQDEIDDFMDAAHDLVEASEETRISSYIAQVSNRYQALQVHCKELILKWQGYVGEHETYEEKTEGFESWLSQARSRLEECTQDSMDRDILQEHKYTVQILLAEKDQGLQCLNELVSSGEKLYQGTSPKGREVIRHDLRSARESWDSLILKLTESQKSVDTALTELNLYIEHKAVLQQWLDDTLSQLSGELKLKHTLAEKQTQLEKHKQIVQGVVAKKRDVDLLVSETEQLSKGEEAPQMEDLVSGIREKYTQLVTIAKGQCQQVETSVTEHRTYSTTYQTTIDWLKQQQTKLNLYGETSGDRHVLQNRLGRLQGLQSTTAEGRKLLDQCCHSADVTMATTGSNGRISIQDQNSALTSDFQEFESKLGRNIQGIEDCLEKWQNYDSKYEWFAGWIKEREREAKDFSLKASLPEKEQQLTKYKALMQTVQVEQVEGDAVSDLATDIRQSTGDTRPTNYATQLVTRYQALSNTCNDVCRKCETAVNEHQLYTENYSRCNSWLEGLQERLSECQDTGCTRKQLLAHQTTLQELVDEREGGLNKLNQTTESGEQLYPNTASEGREVIRHELRSLRVAWEAFCDGLTSAQRKTEVATIQWSSADDNLQQTEKWLQSMMIKTSEEFTLKATLEEKKMQLQAYKSLQQDISAHKRALDTTSDKVQSILQTSPDPIVTERLEASKRNYDEILASCQGSVGRCNKIVAAHEQYTDLYNNCQDWFKAMKERVVLCDDITGDKLAIQSRLDRVQDLENVKTEGDAKIENICKSADDVIVDTASRGQQLIQSEVARLRQVWVDYLDNLSEVRAKLEKCASQWESWEDRQDSCTAWLRSQEAMVRDIQPQSTLAEKAAQAERINTALREMIAYGSEIDSMSENGQSLSANTSNTRVANLASQITARYHALVSSCKEQCRKQEHAVSEHEGYGRLCEAMQQSLDDLEAKLSNNTSTQGDRPAVLARLQTVQNLLSYNEEGNRKLETIREKLQSVLVNTSPSGKDTLRQEAYTLQQTLDDLMKSIQDGIDNLQTCLSQWGAYSDVSNKTETWLADIESQVAMETGSQMTLVEKQDQLERIKTLKLTLLGEKGLVDKLREKSSELQTQNSDPHLARETDLVVDRYHKALDKVEDLLRECDNAVSDHIIYQEALDNATEWIESTREKLTPLSSLEGDRHTTQAKLLKDGQNLLHTMQTWGEKTLTNSSLSGRDTIRQNLQKTHQDYETLTKRLADTKVTLESCLLEWSDYGDRTDQ</sequence>
<keyword evidence="5" id="KW-0472">Membrane</keyword>
<dbReference type="InterPro" id="IPR052403">
    <property type="entry name" value="LINC-complex_assoc"/>
</dbReference>
<dbReference type="InterPro" id="IPR001589">
    <property type="entry name" value="Actinin_actin-bd_CS"/>
</dbReference>
<keyword evidence="4" id="KW-1133">Transmembrane helix</keyword>
<dbReference type="Proteomes" id="UP000749559">
    <property type="component" value="Unassembled WGS sequence"/>
</dbReference>
<feature type="coiled-coil region" evidence="7">
    <location>
        <begin position="1131"/>
        <end position="1186"/>
    </location>
</feature>
<comment type="subcellular location">
    <subcellularLocation>
        <location evidence="1">Membrane</location>
    </subcellularLocation>
</comment>
<evidence type="ECO:0000256" key="2">
    <source>
        <dbReference type="ARBA" id="ARBA00022692"/>
    </source>
</evidence>
<dbReference type="InterPro" id="IPR047291">
    <property type="entry name" value="CH_SYNE1_rpt2"/>
</dbReference>
<evidence type="ECO:0000256" key="1">
    <source>
        <dbReference type="ARBA" id="ARBA00004370"/>
    </source>
</evidence>
<feature type="domain" description="Calponin-homology (CH)" evidence="8">
    <location>
        <begin position="1"/>
        <end position="31"/>
    </location>
</feature>
<dbReference type="PANTHER" id="PTHR47535:SF1">
    <property type="entry name" value="NESPRIN-1"/>
    <property type="match status" value="1"/>
</dbReference>
<feature type="coiled-coil region" evidence="7">
    <location>
        <begin position="3276"/>
        <end position="3319"/>
    </location>
</feature>
<evidence type="ECO:0000313" key="10">
    <source>
        <dbReference type="Proteomes" id="UP000749559"/>
    </source>
</evidence>
<dbReference type="GO" id="GO:0007097">
    <property type="term" value="P:nuclear migration"/>
    <property type="evidence" value="ECO:0007669"/>
    <property type="project" value="TreeGrafter"/>
</dbReference>
<comment type="caution">
    <text evidence="9">The sequence shown here is derived from an EMBL/GenBank/DDBJ whole genome shotgun (WGS) entry which is preliminary data.</text>
</comment>
<evidence type="ECO:0000256" key="4">
    <source>
        <dbReference type="ARBA" id="ARBA00022989"/>
    </source>
</evidence>
<feature type="coiled-coil region" evidence="7">
    <location>
        <begin position="2774"/>
        <end position="2834"/>
    </location>
</feature>
<feature type="domain" description="Calponin-homology (CH)" evidence="8">
    <location>
        <begin position="68"/>
        <end position="173"/>
    </location>
</feature>
<proteinExistence type="predicted"/>
<dbReference type="Gene3D" id="1.10.418.10">
    <property type="entry name" value="Calponin-like domain"/>
    <property type="match status" value="2"/>
</dbReference>
<evidence type="ECO:0000256" key="5">
    <source>
        <dbReference type="ARBA" id="ARBA00023136"/>
    </source>
</evidence>
<evidence type="ECO:0000256" key="7">
    <source>
        <dbReference type="SAM" id="Coils"/>
    </source>
</evidence>
<dbReference type="GO" id="GO:0005640">
    <property type="term" value="C:nuclear outer membrane"/>
    <property type="evidence" value="ECO:0007669"/>
    <property type="project" value="TreeGrafter"/>
</dbReference>
<keyword evidence="10" id="KW-1185">Reference proteome</keyword>